<evidence type="ECO:0000256" key="2">
    <source>
        <dbReference type="ARBA" id="ARBA00022771"/>
    </source>
</evidence>
<evidence type="ECO:0000256" key="3">
    <source>
        <dbReference type="ARBA" id="ARBA00022833"/>
    </source>
</evidence>
<evidence type="ECO:0000256" key="1">
    <source>
        <dbReference type="ARBA" id="ARBA00022723"/>
    </source>
</evidence>
<sequence length="209" mass="24672">MRTCAGCKATEYAKERDFQRCGRCKVPFYCSKECQRADWQVHRKICKELKQRKEAGEVKKCGLCGNRERPLTKTKCCNHWICDDAREYQLFSYDKNCCYRNHKRYTLCASHHDEGHGGDWRTCQTCKDYFQDPWEWWWRGRNFDDFRSQYNFEVLPDTIPKPPMPRCSDCNRGIDTRLEAHSLGRTGILCTGCVDHGSTPPLTYRMDGH</sequence>
<feature type="domain" description="MYND-type" evidence="5">
    <location>
        <begin position="4"/>
        <end position="46"/>
    </location>
</feature>
<keyword evidence="7" id="KW-1185">Reference proteome</keyword>
<proteinExistence type="predicted"/>
<organism evidence="6 7">
    <name type="scientific">Klebsormidium nitens</name>
    <name type="common">Green alga</name>
    <name type="synonym">Ulothrix nitens</name>
    <dbReference type="NCBI Taxonomy" id="105231"/>
    <lineage>
        <taxon>Eukaryota</taxon>
        <taxon>Viridiplantae</taxon>
        <taxon>Streptophyta</taxon>
        <taxon>Klebsormidiophyceae</taxon>
        <taxon>Klebsormidiales</taxon>
        <taxon>Klebsormidiaceae</taxon>
        <taxon>Klebsormidium</taxon>
    </lineage>
</organism>
<name>A0A1Y1I848_KLENI</name>
<gene>
    <name evidence="6" type="ORF">KFL_002100070</name>
</gene>
<dbReference type="Gene3D" id="6.10.140.2220">
    <property type="match status" value="1"/>
</dbReference>
<dbReference type="Proteomes" id="UP000054558">
    <property type="component" value="Unassembled WGS sequence"/>
</dbReference>
<dbReference type="AlphaFoldDB" id="A0A1Y1I848"/>
<evidence type="ECO:0000313" key="7">
    <source>
        <dbReference type="Proteomes" id="UP000054558"/>
    </source>
</evidence>
<dbReference type="PROSITE" id="PS50865">
    <property type="entry name" value="ZF_MYND_2"/>
    <property type="match status" value="1"/>
</dbReference>
<dbReference type="OrthoDB" id="265717at2759"/>
<evidence type="ECO:0000313" key="6">
    <source>
        <dbReference type="EMBL" id="GAQ84877.1"/>
    </source>
</evidence>
<dbReference type="SUPFAM" id="SSF144232">
    <property type="entry name" value="HIT/MYND zinc finger-like"/>
    <property type="match status" value="1"/>
</dbReference>
<reference evidence="6 7" key="1">
    <citation type="journal article" date="2014" name="Nat. Commun.">
        <title>Klebsormidium flaccidum genome reveals primary factors for plant terrestrial adaptation.</title>
        <authorList>
            <person name="Hori K."/>
            <person name="Maruyama F."/>
            <person name="Fujisawa T."/>
            <person name="Togashi T."/>
            <person name="Yamamoto N."/>
            <person name="Seo M."/>
            <person name="Sato S."/>
            <person name="Yamada T."/>
            <person name="Mori H."/>
            <person name="Tajima N."/>
            <person name="Moriyama T."/>
            <person name="Ikeuchi M."/>
            <person name="Watanabe M."/>
            <person name="Wada H."/>
            <person name="Kobayashi K."/>
            <person name="Saito M."/>
            <person name="Masuda T."/>
            <person name="Sasaki-Sekimoto Y."/>
            <person name="Mashiguchi K."/>
            <person name="Awai K."/>
            <person name="Shimojima M."/>
            <person name="Masuda S."/>
            <person name="Iwai M."/>
            <person name="Nobusawa T."/>
            <person name="Narise T."/>
            <person name="Kondo S."/>
            <person name="Saito H."/>
            <person name="Sato R."/>
            <person name="Murakawa M."/>
            <person name="Ihara Y."/>
            <person name="Oshima-Yamada Y."/>
            <person name="Ohtaka K."/>
            <person name="Satoh M."/>
            <person name="Sonobe K."/>
            <person name="Ishii M."/>
            <person name="Ohtani R."/>
            <person name="Kanamori-Sato M."/>
            <person name="Honoki R."/>
            <person name="Miyazaki D."/>
            <person name="Mochizuki H."/>
            <person name="Umetsu J."/>
            <person name="Higashi K."/>
            <person name="Shibata D."/>
            <person name="Kamiya Y."/>
            <person name="Sato N."/>
            <person name="Nakamura Y."/>
            <person name="Tabata S."/>
            <person name="Ida S."/>
            <person name="Kurokawa K."/>
            <person name="Ohta H."/>
        </authorList>
    </citation>
    <scope>NUCLEOTIDE SEQUENCE [LARGE SCALE GENOMIC DNA]</scope>
    <source>
        <strain evidence="6 7">NIES-2285</strain>
    </source>
</reference>
<dbReference type="EMBL" id="DF237159">
    <property type="protein sequence ID" value="GAQ84877.1"/>
    <property type="molecule type" value="Genomic_DNA"/>
</dbReference>
<dbReference type="PROSITE" id="PS01360">
    <property type="entry name" value="ZF_MYND_1"/>
    <property type="match status" value="1"/>
</dbReference>
<keyword evidence="1" id="KW-0479">Metal-binding</keyword>
<keyword evidence="2 4" id="KW-0863">Zinc-finger</keyword>
<protein>
    <recommendedName>
        <fullName evidence="5">MYND-type domain-containing protein</fullName>
    </recommendedName>
</protein>
<dbReference type="Pfam" id="PF01753">
    <property type="entry name" value="zf-MYND"/>
    <property type="match status" value="1"/>
</dbReference>
<dbReference type="GO" id="GO:0008270">
    <property type="term" value="F:zinc ion binding"/>
    <property type="evidence" value="ECO:0007669"/>
    <property type="project" value="UniProtKB-KW"/>
</dbReference>
<keyword evidence="3" id="KW-0862">Zinc</keyword>
<evidence type="ECO:0000259" key="5">
    <source>
        <dbReference type="PROSITE" id="PS50865"/>
    </source>
</evidence>
<accession>A0A1Y1I848</accession>
<dbReference type="InterPro" id="IPR002893">
    <property type="entry name" value="Znf_MYND"/>
</dbReference>
<evidence type="ECO:0000256" key="4">
    <source>
        <dbReference type="PROSITE-ProRule" id="PRU00134"/>
    </source>
</evidence>